<protein>
    <submittedName>
        <fullName evidence="1">Uncharacterized protein</fullName>
    </submittedName>
</protein>
<proteinExistence type="predicted"/>
<name>A0ACD3QNL4_LARCR</name>
<comment type="caution">
    <text evidence="1">The sequence shown here is derived from an EMBL/GenBank/DDBJ whole genome shotgun (WGS) entry which is preliminary data.</text>
</comment>
<dbReference type="Proteomes" id="UP000793456">
    <property type="component" value="Chromosome XVII"/>
</dbReference>
<accession>A0ACD3QNL4</accession>
<sequence length="409" mass="45848">MNLYRSFGNLMEAWVSEGSQCLNDDDPPTPSSDTGNLRSESVDSGVETASSDASFPAISCSTDNTEIEIFTPEREDDSPTPASTSLSPVLSSPASSLSSYSSVRLCPSRAQEGSSILRQKVEQAILRTESKHLKEKPEPLTVDVVLRRRPRASFQPKQQTSGLVRGQRSESFGSRRTVDPLVHTRQICRRPMSMSCVKPAVQRRLEDLGEEEVNGLSPGLCYLEQVCQMLEEIARQQMHSQALQMEMNALQECQDSEVSQALNACQNDFKAAEEDLSSCPRLENAENAELSSSEPQRRKNYTHFRQRSASDTTIATLHLRKLSAGCRGQHQSTDNILERVEENHEVQESKKEGVNKRTSKTWKLKIGSLGRGSSVREIWGQQMQSSEKNSARRRLSQLFRRTRRKTEPV</sequence>
<evidence type="ECO:0000313" key="2">
    <source>
        <dbReference type="Proteomes" id="UP000793456"/>
    </source>
</evidence>
<gene>
    <name evidence="1" type="ORF">E3U43_006181</name>
</gene>
<evidence type="ECO:0000313" key="1">
    <source>
        <dbReference type="EMBL" id="TMS08698.1"/>
    </source>
</evidence>
<reference evidence="1" key="1">
    <citation type="submission" date="2018-11" db="EMBL/GenBank/DDBJ databases">
        <title>The sequence and de novo assembly of Larimichthys crocea genome using PacBio and Hi-C technologies.</title>
        <authorList>
            <person name="Xu P."/>
            <person name="Chen B."/>
            <person name="Zhou Z."/>
            <person name="Ke Q."/>
            <person name="Wu Y."/>
            <person name="Bai H."/>
            <person name="Pu F."/>
        </authorList>
    </citation>
    <scope>NUCLEOTIDE SEQUENCE</scope>
    <source>
        <tissue evidence="1">Muscle</tissue>
    </source>
</reference>
<organism evidence="1 2">
    <name type="scientific">Larimichthys crocea</name>
    <name type="common">Large yellow croaker</name>
    <name type="synonym">Pseudosciaena crocea</name>
    <dbReference type="NCBI Taxonomy" id="215358"/>
    <lineage>
        <taxon>Eukaryota</taxon>
        <taxon>Metazoa</taxon>
        <taxon>Chordata</taxon>
        <taxon>Craniata</taxon>
        <taxon>Vertebrata</taxon>
        <taxon>Euteleostomi</taxon>
        <taxon>Actinopterygii</taxon>
        <taxon>Neopterygii</taxon>
        <taxon>Teleostei</taxon>
        <taxon>Neoteleostei</taxon>
        <taxon>Acanthomorphata</taxon>
        <taxon>Eupercaria</taxon>
        <taxon>Sciaenidae</taxon>
        <taxon>Larimichthys</taxon>
    </lineage>
</organism>
<keyword evidence="2" id="KW-1185">Reference proteome</keyword>
<dbReference type="EMBL" id="CM011690">
    <property type="protein sequence ID" value="TMS08698.1"/>
    <property type="molecule type" value="Genomic_DNA"/>
</dbReference>